<dbReference type="EMBL" id="MAAO01000007">
    <property type="protein sequence ID" value="OUR95871.1"/>
    <property type="molecule type" value="Genomic_DNA"/>
</dbReference>
<evidence type="ECO:0000313" key="3">
    <source>
        <dbReference type="Proteomes" id="UP000196531"/>
    </source>
</evidence>
<reference evidence="3" key="1">
    <citation type="journal article" date="2017" name="Proc. Natl. Acad. Sci. U.S.A.">
        <title>Simulation of Deepwater Horizon oil plume reveals substrate specialization within a complex community of hydrocarbon-degraders.</title>
        <authorList>
            <person name="Hu P."/>
            <person name="Dubinsky E.A."/>
            <person name="Probst A.J."/>
            <person name="Wang J."/>
            <person name="Sieber C.M.K."/>
            <person name="Tom L.M."/>
            <person name="Gardinali P."/>
            <person name="Banfield J.F."/>
            <person name="Atlas R.M."/>
            <person name="Andersen G.L."/>
        </authorList>
    </citation>
    <scope>NUCLEOTIDE SEQUENCE [LARGE SCALE GENOMIC DNA]</scope>
</reference>
<sequence length="250" mass="26766">MKTKSLVLCLLITLFVGCETRNETIGAVTETENSSDTTVVEPVEPTDPPAETPAQNCTTYSAYLGADLILNGSFEEGHSLGNNRWGVFPSVGAWHADTTYNDAGIEIQTGQSIGGIAPSDGDSKLEFDAHARNGFTASDVAVYQDIDTDAAGDYILYFDYSPRVGGNTETNGAEVFFDGQLIATLNAEVVGWQTYALRVSGAGDATRVSFKGYIDNNTVGGYLDNVHLKKIVDNEEDANETVSYTSCVNQ</sequence>
<dbReference type="AlphaFoldDB" id="A0A1Y5F5E1"/>
<evidence type="ECO:0000313" key="2">
    <source>
        <dbReference type="EMBL" id="OUR95871.1"/>
    </source>
</evidence>
<evidence type="ECO:0008006" key="4">
    <source>
        <dbReference type="Google" id="ProtNLM"/>
    </source>
</evidence>
<comment type="caution">
    <text evidence="2">The sequence shown here is derived from an EMBL/GenBank/DDBJ whole genome shotgun (WGS) entry which is preliminary data.</text>
</comment>
<organism evidence="2 3">
    <name type="scientific">Halobacteriovorax marinus</name>
    <dbReference type="NCBI Taxonomy" id="97084"/>
    <lineage>
        <taxon>Bacteria</taxon>
        <taxon>Pseudomonadati</taxon>
        <taxon>Bdellovibrionota</taxon>
        <taxon>Bacteriovoracia</taxon>
        <taxon>Bacteriovoracales</taxon>
        <taxon>Halobacteriovoraceae</taxon>
        <taxon>Halobacteriovorax</taxon>
    </lineage>
</organism>
<evidence type="ECO:0000256" key="1">
    <source>
        <dbReference type="SAM" id="MobiDB-lite"/>
    </source>
</evidence>
<proteinExistence type="predicted"/>
<accession>A0A1Y5F5E1</accession>
<feature type="region of interest" description="Disordered" evidence="1">
    <location>
        <begin position="30"/>
        <end position="53"/>
    </location>
</feature>
<name>A0A1Y5F5E1_9BACT</name>
<gene>
    <name evidence="2" type="ORF">A9Q84_15340</name>
</gene>
<dbReference type="Proteomes" id="UP000196531">
    <property type="component" value="Unassembled WGS sequence"/>
</dbReference>
<protein>
    <recommendedName>
        <fullName evidence="4">Lipoprotein</fullName>
    </recommendedName>
</protein>
<dbReference type="PROSITE" id="PS51257">
    <property type="entry name" value="PROKAR_LIPOPROTEIN"/>
    <property type="match status" value="1"/>
</dbReference>
<dbReference type="Gene3D" id="2.60.120.260">
    <property type="entry name" value="Galactose-binding domain-like"/>
    <property type="match status" value="1"/>
</dbReference>